<feature type="region of interest" description="Disordered" evidence="1">
    <location>
        <begin position="1"/>
        <end position="62"/>
    </location>
</feature>
<feature type="compositionally biased region" description="Acidic residues" evidence="1">
    <location>
        <begin position="26"/>
        <end position="35"/>
    </location>
</feature>
<evidence type="ECO:0000313" key="3">
    <source>
        <dbReference type="EMBL" id="KAA1097798.1"/>
    </source>
</evidence>
<feature type="compositionally biased region" description="Basic and acidic residues" evidence="1">
    <location>
        <begin position="380"/>
        <end position="397"/>
    </location>
</feature>
<name>A0A5B0MA59_PUCGR</name>
<evidence type="ECO:0000256" key="1">
    <source>
        <dbReference type="SAM" id="MobiDB-lite"/>
    </source>
</evidence>
<feature type="compositionally biased region" description="Low complexity" evidence="1">
    <location>
        <begin position="272"/>
        <end position="284"/>
    </location>
</feature>
<dbReference type="AlphaFoldDB" id="A0A5B0MA59"/>
<feature type="region of interest" description="Disordered" evidence="1">
    <location>
        <begin position="272"/>
        <end position="330"/>
    </location>
</feature>
<feature type="region of interest" description="Disordered" evidence="1">
    <location>
        <begin position="352"/>
        <end position="445"/>
    </location>
</feature>
<dbReference type="EMBL" id="VSWC01000163">
    <property type="protein sequence ID" value="KAA1072744.1"/>
    <property type="molecule type" value="Genomic_DNA"/>
</dbReference>
<comment type="caution">
    <text evidence="2">The sequence shown here is derived from an EMBL/GenBank/DDBJ whole genome shotgun (WGS) entry which is preliminary data.</text>
</comment>
<keyword evidence="4" id="KW-1185">Reference proteome</keyword>
<evidence type="ECO:0000313" key="4">
    <source>
        <dbReference type="Proteomes" id="UP000324748"/>
    </source>
</evidence>
<dbReference type="Proteomes" id="UP000324748">
    <property type="component" value="Unassembled WGS sequence"/>
</dbReference>
<accession>A0A5B0MA59</accession>
<organism evidence="2 4">
    <name type="scientific">Puccinia graminis f. sp. tritici</name>
    <dbReference type="NCBI Taxonomy" id="56615"/>
    <lineage>
        <taxon>Eukaryota</taxon>
        <taxon>Fungi</taxon>
        <taxon>Dikarya</taxon>
        <taxon>Basidiomycota</taxon>
        <taxon>Pucciniomycotina</taxon>
        <taxon>Pucciniomycetes</taxon>
        <taxon>Pucciniales</taxon>
        <taxon>Pucciniaceae</taxon>
        <taxon>Puccinia</taxon>
    </lineage>
</organism>
<evidence type="ECO:0000313" key="2">
    <source>
        <dbReference type="EMBL" id="KAA1072744.1"/>
    </source>
</evidence>
<dbReference type="OrthoDB" id="2511178at2759"/>
<feature type="compositionally biased region" description="Low complexity" evidence="1">
    <location>
        <begin position="355"/>
        <end position="372"/>
    </location>
</feature>
<feature type="compositionally biased region" description="Pro residues" evidence="1">
    <location>
        <begin position="306"/>
        <end position="315"/>
    </location>
</feature>
<gene>
    <name evidence="2" type="ORF">PGT21_000353</name>
    <name evidence="3" type="ORF">PGT21_020469</name>
</gene>
<feature type="compositionally biased region" description="Basic and acidic residues" evidence="1">
    <location>
        <begin position="13"/>
        <end position="24"/>
    </location>
</feature>
<protein>
    <submittedName>
        <fullName evidence="2">Uncharacterized protein</fullName>
    </submittedName>
</protein>
<dbReference type="EMBL" id="VSWC01000066">
    <property type="protein sequence ID" value="KAA1097798.1"/>
    <property type="molecule type" value="Genomic_DNA"/>
</dbReference>
<sequence>MAATSPLNNNKEIANDENNHRLTPEPELDLLDYSEEMTRDTSSAPPPRNGFENLSSSLPQISKDGMRPLAQEARPSELGISPALVNSRATSLALETMSNRLTPVPRPVERQTFAAHTSTATNLMIQSPTPCQFNQNPIPTLSPSPAPTGQVDIIVDNQDLEVFINLFNDQWLMFIQARDNNNVPLMRAALTQAISSQEVIRDLAGGKEMLRISENWIAREELANLERSQQANPTPPVQRLAITQRAHSHTISPSPAPQPLTRQASEITYLGSGQQQLQNQTTSQRPPTAHRQHQDIRMQSAQGNHLPPPPPPSTQPPRASEHYNQHQQVQHHPYYRQGTLQHHQQPPRFVQNYKAPQQAQAAQTHAPPHQQFHPPPPPAKKLERIREELESSSRSDNEAVASWRVPDESGGSSHKSFPLLWEGKRKESSPAKRLPAGRTTPLESPHSFDLDDLSIPSNKEFFLQNINHDLRLYSQYFVRILSKKFQYLYEKFHF</sequence>
<proteinExistence type="predicted"/>
<reference evidence="2 4" key="1">
    <citation type="submission" date="2019-05" db="EMBL/GenBank/DDBJ databases">
        <title>Emergence of the Ug99 lineage of the wheat stem rust pathogen through somatic hybridization.</title>
        <authorList>
            <person name="Li F."/>
            <person name="Upadhyaya N.M."/>
            <person name="Sperschneider J."/>
            <person name="Matny O."/>
            <person name="Nguyen-Phuc H."/>
            <person name="Mago R."/>
            <person name="Raley C."/>
            <person name="Miller M.E."/>
            <person name="Silverstein K.A.T."/>
            <person name="Henningsen E."/>
            <person name="Hirsch C.D."/>
            <person name="Visser B."/>
            <person name="Pretorius Z.A."/>
            <person name="Steffenson B.J."/>
            <person name="Schwessinger B."/>
            <person name="Dodds P.N."/>
            <person name="Figueroa M."/>
        </authorList>
    </citation>
    <scope>NUCLEOTIDE SEQUENCE [LARGE SCALE GENOMIC DNA]</scope>
    <source>
        <strain evidence="2">21-0</strain>
    </source>
</reference>